<evidence type="ECO:0000313" key="4">
    <source>
        <dbReference type="Proteomes" id="UP000005850"/>
    </source>
</evidence>
<keyword evidence="2" id="KW-1133">Transmembrane helix</keyword>
<dbReference type="HOGENOM" id="CLU_151134_1_1_9"/>
<keyword evidence="2" id="KW-0472">Membrane</keyword>
<sequence>MNQVRGRNTQREELDAKEVKSKKGRSFPRVLVKVTMVPILLFISLAIGLAIGFSVVGKMPLSQAFQFETYKHIYDLMFSN</sequence>
<dbReference type="GO" id="GO:0000428">
    <property type="term" value="C:DNA-directed RNA polymerase complex"/>
    <property type="evidence" value="ECO:0007669"/>
    <property type="project" value="UniProtKB-KW"/>
</dbReference>
<keyword evidence="2" id="KW-0812">Transmembrane</keyword>
<dbReference type="RefSeq" id="WP_022586165.1">
    <property type="nucleotide sequence ID" value="NZ_CP007806.1"/>
</dbReference>
<keyword evidence="3" id="KW-0804">Transcription</keyword>
<evidence type="ECO:0000313" key="3">
    <source>
        <dbReference type="EMBL" id="AIG28670.1"/>
    </source>
</evidence>
<evidence type="ECO:0000256" key="1">
    <source>
        <dbReference type="SAM" id="MobiDB-lite"/>
    </source>
</evidence>
<reference evidence="3 4" key="1">
    <citation type="journal article" date="2011" name="J. Bacteriol.">
        <title>Genome sequence of Brevibacillus laterosporus LMG 15441, a pathogen of invertebrates.</title>
        <authorList>
            <person name="Djukic M."/>
            <person name="Poehlein A."/>
            <person name="Thurmer A."/>
            <person name="Daniel R."/>
        </authorList>
    </citation>
    <scope>NUCLEOTIDE SEQUENCE [LARGE SCALE GENOMIC DNA]</scope>
    <source>
        <strain evidence="3 4">LMG 15441</strain>
    </source>
</reference>
<dbReference type="AlphaFoldDB" id="A0A075RHJ9"/>
<dbReference type="InterPro" id="IPR024596">
    <property type="entry name" value="RNApol_su_b/EpuA"/>
</dbReference>
<dbReference type="Proteomes" id="UP000005850">
    <property type="component" value="Chromosome"/>
</dbReference>
<feature type="compositionally biased region" description="Basic and acidic residues" evidence="1">
    <location>
        <begin position="9"/>
        <end position="21"/>
    </location>
</feature>
<proteinExistence type="predicted"/>
<accession>A0A075RHJ9</accession>
<feature type="region of interest" description="Disordered" evidence="1">
    <location>
        <begin position="1"/>
        <end position="23"/>
    </location>
</feature>
<dbReference type="KEGG" id="blr:BRLA_c044060"/>
<protein>
    <submittedName>
        <fullName evidence="3">DNA-directed RNA polymerase subunit beta</fullName>
    </submittedName>
</protein>
<name>A0A075RHJ9_BRELA</name>
<feature type="transmembrane region" description="Helical" evidence="2">
    <location>
        <begin position="30"/>
        <end position="56"/>
    </location>
</feature>
<keyword evidence="3" id="KW-0240">DNA-directed RNA polymerase</keyword>
<gene>
    <name evidence="3" type="ORF">BRLA_c044060</name>
</gene>
<keyword evidence="4" id="KW-1185">Reference proteome</keyword>
<evidence type="ECO:0000256" key="2">
    <source>
        <dbReference type="SAM" id="Phobius"/>
    </source>
</evidence>
<dbReference type="STRING" id="1042163.BRLA_c044060"/>
<dbReference type="Pfam" id="PF11772">
    <property type="entry name" value="EpuA"/>
    <property type="match status" value="1"/>
</dbReference>
<dbReference type="EMBL" id="CP007806">
    <property type="protein sequence ID" value="AIG28670.1"/>
    <property type="molecule type" value="Genomic_DNA"/>
</dbReference>
<organism evidence="3 4">
    <name type="scientific">Brevibacillus laterosporus LMG 15441</name>
    <dbReference type="NCBI Taxonomy" id="1042163"/>
    <lineage>
        <taxon>Bacteria</taxon>
        <taxon>Bacillati</taxon>
        <taxon>Bacillota</taxon>
        <taxon>Bacilli</taxon>
        <taxon>Bacillales</taxon>
        <taxon>Paenibacillaceae</taxon>
        <taxon>Brevibacillus</taxon>
    </lineage>
</organism>